<evidence type="ECO:0000313" key="1">
    <source>
        <dbReference type="EMBL" id="HHQ51255.1"/>
    </source>
</evidence>
<gene>
    <name evidence="1" type="ORF">ENM66_07910</name>
</gene>
<dbReference type="EMBL" id="DRYQ01000117">
    <property type="protein sequence ID" value="HHQ51255.1"/>
    <property type="molecule type" value="Genomic_DNA"/>
</dbReference>
<organism evidence="1">
    <name type="scientific">Ignisphaera aggregans</name>
    <dbReference type="NCBI Taxonomy" id="334771"/>
    <lineage>
        <taxon>Archaea</taxon>
        <taxon>Thermoproteota</taxon>
        <taxon>Thermoprotei</taxon>
        <taxon>Desulfurococcales</taxon>
        <taxon>Desulfurococcaceae</taxon>
        <taxon>Ignisphaera</taxon>
    </lineage>
</organism>
<protein>
    <submittedName>
        <fullName evidence="1">Uncharacterized protein</fullName>
    </submittedName>
</protein>
<dbReference type="AlphaFoldDB" id="A0A7J3Z9L8"/>
<comment type="caution">
    <text evidence="1">The sequence shown here is derived from an EMBL/GenBank/DDBJ whole genome shotgun (WGS) entry which is preliminary data.</text>
</comment>
<sequence>MSAGPEGPQIRRVGVYAVRERVTYKYLPLFTDNGYKILLERKGRGARKVRASIISLTNNICHIEFANEEELIDGINRCNDNRLTPFAESLANAVMSYVRNWDEMALMNRIVRLYSLTPKLFNSLTVPTQQSESLRELNGAIEAWEPIKNRLLDDVMGTVKELRMIVGSSMSLGTNKELKDFADYLTECISKLQMFVELISSSNTLPKLDIILEVFRVMFSEEIADLLELIIACGLTLRYVDRSRGIINNRPVWLLIVSEPSSLKTTTMNMISKSPYVLIINDVTPAAFLPADPNQRGLVEDMHNRVTLIPSLSPIAEKKETDAREILSILESIYDGYYPRATAMGRREAIVDTVVIGALTTEIFETKFQEPLIAYGSRFLIYRYAIPSTRWRFISKLLQYPWISSLMSSLRTLISSIFTYLMESVTTDLLNAVVIPPSYERDLDVLAELMARLRVCFHRRIFYDPSSGSRIDEIEITQYDIPIRARMQLLNIARASAVVRSAPRFLGYPMVDLRAMQLCAKLAIAGSSKYLRDILLESVKHAGAANLTPATLALTLKISKQTAYRYTEVLYRVGILIDTSPILVDPKYLCVIDRYLFGGRVCRGENSTEGLVAPANDDNMPI</sequence>
<reference evidence="1" key="1">
    <citation type="journal article" date="2020" name="mSystems">
        <title>Genome- and Community-Level Interaction Insights into Carbon Utilization and Element Cycling Functions of Hydrothermarchaeota in Hydrothermal Sediment.</title>
        <authorList>
            <person name="Zhou Z."/>
            <person name="Liu Y."/>
            <person name="Xu W."/>
            <person name="Pan J."/>
            <person name="Luo Z.H."/>
            <person name="Li M."/>
        </authorList>
    </citation>
    <scope>NUCLEOTIDE SEQUENCE [LARGE SCALE GENOMIC DNA]</scope>
    <source>
        <strain evidence="1">SpSt-1105</strain>
    </source>
</reference>
<name>A0A7J3Z9L8_9CREN</name>
<accession>A0A7J3Z9L8</accession>
<proteinExistence type="predicted"/>